<dbReference type="PROSITE" id="PS50088">
    <property type="entry name" value="ANK_REPEAT"/>
    <property type="match status" value="5"/>
</dbReference>
<keyword evidence="1" id="KW-0677">Repeat</keyword>
<evidence type="ECO:0000256" key="3">
    <source>
        <dbReference type="PROSITE-ProRule" id="PRU00023"/>
    </source>
</evidence>
<evidence type="ECO:0000256" key="2">
    <source>
        <dbReference type="ARBA" id="ARBA00023043"/>
    </source>
</evidence>
<evidence type="ECO:0000259" key="5">
    <source>
        <dbReference type="PROSITE" id="PS50222"/>
    </source>
</evidence>
<feature type="region of interest" description="Disordered" evidence="4">
    <location>
        <begin position="1"/>
        <end position="63"/>
    </location>
</feature>
<feature type="compositionally biased region" description="Basic and acidic residues" evidence="4">
    <location>
        <begin position="406"/>
        <end position="417"/>
    </location>
</feature>
<sequence length="1655" mass="179211">MDAPAATTKPKTRRPARPTAATTVQQGLHIIRDGSATKPAQSSANNSSPRASGVTFKVATSSEEATRATSALVASAAKAQHENERNIATTEALRDAAEAANAAAPPVAAGLAAAAVSVAPSAEETRAVLKEAAIEHERGIADKLKRASTSVASDVDEGANELLEASANSVRDAGRAHRVDDVELFGSGRFKEVVDEATPERRQSVDEDDDDDDESQRRRPPRRSASDDEYSSDDDSPDEVSAADRQRARKQRAVLVLGRGFQSPDETGERARARARALTAHLVPRIALENIRVVDGSKHCAAERALLTAAFHGDVAGIGKAARDRGFREGIGVRAALVADTKGHTALHIAASRGHAAVITAFGKAWRDAASAACDAAIDALRTRLARYAIELGGASCRLNNKQLGDEIQPRSAREVSTHPPHRHKNGSLSMLLLKDVDAPEGHRLGSGNSPVDGHPRTSGSCSNSTKEIFVESANMPGVGYRLGRGDSPERSPERPKTGPIANRERKQPGGVSVALLRDDYEWCAIEADREHRVRELRVEAAWRAALNRAWHVSAMLFLGEESSPGAGGEDENAPLSEWYPPGTTKGGIWSSRKHGTALMKWLRKAVLHGAQQLVLRQGEDTSRRAIPTPDRPRQLIGARHLLKAFEAHDKNLDGALDISSLGDALKSLGVRLAVDTLEELGSHYEYVPRGTRDAMRRTRRLLVDYERLVDDVLATSDSEKNEYKSAAQCRIPSSASTSEASSDESKREDVEWSSSDEVTRTARDRRPSQRSRKWASPESRRARLSRRRARRWHRATSCRHGIAAVAYSKARDAAKTARDAVGPMLAATLGRSSLSAQLWLDRMNELEFSGCQNNKSGEEEEHAPEANDDQRTAWSSDPSYPVQLRDVVNARHAMLNSHDTAGYTPLHVAVHNGAPGDVVELLLRSGANRALRADDGNVAEDLACSQSLRWSLRKKVLHEFDREFVAGEDGRKGGIEKKNKKRGFSSDRMPGYFYDDAAKTLADSRFAVKRAFGGGDGGGNDPETRVQAAVEMMTTAAFDACDADLNRRAGRCWAPSLKDLKPDTHWRRVPNAAGDKTRFDMKRTALRPSPYFDPCAYPLDRAMGDGRLRTPLHLAAEAGLVDTIKQLVCGWRISNKPNKTEDEAKNTGPEEKNSSADDSRLKPCFDLDAHDVDGWTALHHACARGGESRRTIARFLLDSGARPDARTLRGRSPLHLASASAQDDRDGDDNETQQSGGAQRHPEDATMISLLCQHASPHKWIDAVDDNGETALAIAAARGRVACASALLAHGANAWYRHAVTKATALHSACVSRSPGAADAARLLSQWCCGGDGHLTAYITPSSSSSKQKTPETVEAAANDRLDHEFPTAGFVPFALDASTTNFKSERKHRAFVTPAHRLDEEAPSRYHRIRFCTQKAEPGLSSRRLASTPLAAARDAKGSTPRDAARTVEQRAALDHLWAAALAGSLTRLKQAIQRSQLRTRSAEETPPQQQQQQQPWLWVSAHDRTPVAGRTALHLVALGAGRAIAAGRRARKKKKTDDNFIFGGADFAGCAQCLITVASANFDAEDADGRVPIHYAAAVGATSVVRTLLFAGADVMVSEGVMALTPLHLATAWNRSEIARLLRKGGASTVAEDRRRRTPRDVAGLGRKAFVS</sequence>
<comment type="caution">
    <text evidence="6">The sequence shown here is derived from an EMBL/GenBank/DDBJ whole genome shotgun (WGS) entry which is preliminary data.</text>
</comment>
<organism evidence="6 7">
    <name type="scientific">Chrysophaeum taylorii</name>
    <dbReference type="NCBI Taxonomy" id="2483200"/>
    <lineage>
        <taxon>Eukaryota</taxon>
        <taxon>Sar</taxon>
        <taxon>Stramenopiles</taxon>
        <taxon>Ochrophyta</taxon>
        <taxon>Pelagophyceae</taxon>
        <taxon>Pelagomonadales</taxon>
        <taxon>Pelagomonadaceae</taxon>
        <taxon>Chrysophaeum</taxon>
    </lineage>
</organism>
<feature type="repeat" description="ANK" evidence="3">
    <location>
        <begin position="1605"/>
        <end position="1637"/>
    </location>
</feature>
<keyword evidence="2 3" id="KW-0040">ANK repeat</keyword>
<feature type="region of interest" description="Disordered" evidence="4">
    <location>
        <begin position="1137"/>
        <end position="1161"/>
    </location>
</feature>
<protein>
    <recommendedName>
        <fullName evidence="5">EF-hand domain-containing protein</fullName>
    </recommendedName>
</protein>
<dbReference type="PROSITE" id="PS50297">
    <property type="entry name" value="ANK_REP_REGION"/>
    <property type="match status" value="4"/>
</dbReference>
<reference evidence="6" key="1">
    <citation type="submission" date="2023-01" db="EMBL/GenBank/DDBJ databases">
        <title>Metagenome sequencing of chrysophaentin producing Chrysophaeum taylorii.</title>
        <authorList>
            <person name="Davison J."/>
            <person name="Bewley C."/>
        </authorList>
    </citation>
    <scope>NUCLEOTIDE SEQUENCE</scope>
    <source>
        <strain evidence="6">NIES-1699</strain>
    </source>
</reference>
<feature type="region of interest" description="Disordered" evidence="4">
    <location>
        <begin position="1480"/>
        <end position="1499"/>
    </location>
</feature>
<feature type="compositionally biased region" description="Acidic residues" evidence="4">
    <location>
        <begin position="227"/>
        <end position="238"/>
    </location>
</feature>
<dbReference type="PROSITE" id="PS50222">
    <property type="entry name" value="EF_HAND_2"/>
    <property type="match status" value="1"/>
</dbReference>
<proteinExistence type="predicted"/>
<feature type="region of interest" description="Disordered" evidence="4">
    <location>
        <begin position="478"/>
        <end position="510"/>
    </location>
</feature>
<feature type="compositionally biased region" description="Basic and acidic residues" evidence="4">
    <location>
        <begin position="1139"/>
        <end position="1161"/>
    </location>
</feature>
<feature type="compositionally biased region" description="Basic and acidic residues" evidence="4">
    <location>
        <begin position="484"/>
        <end position="508"/>
    </location>
</feature>
<evidence type="ECO:0000256" key="1">
    <source>
        <dbReference type="ARBA" id="ARBA00022737"/>
    </source>
</evidence>
<feature type="compositionally biased region" description="Polar residues" evidence="4">
    <location>
        <begin position="38"/>
        <end position="50"/>
    </location>
</feature>
<keyword evidence="7" id="KW-1185">Reference proteome</keyword>
<gene>
    <name evidence="6" type="ORF">CTAYLR_002311</name>
</gene>
<feature type="region of interest" description="Disordered" evidence="4">
    <location>
        <begin position="851"/>
        <end position="879"/>
    </location>
</feature>
<dbReference type="GO" id="GO:0005509">
    <property type="term" value="F:calcium ion binding"/>
    <property type="evidence" value="ECO:0007669"/>
    <property type="project" value="InterPro"/>
</dbReference>
<dbReference type="InterPro" id="IPR036770">
    <property type="entry name" value="Ankyrin_rpt-contain_sf"/>
</dbReference>
<feature type="repeat" description="ANK" evidence="3">
    <location>
        <begin position="902"/>
        <end position="935"/>
    </location>
</feature>
<feature type="region of interest" description="Disordered" evidence="4">
    <location>
        <begin position="440"/>
        <end position="464"/>
    </location>
</feature>
<dbReference type="Gene3D" id="1.25.40.20">
    <property type="entry name" value="Ankyrin repeat-containing domain"/>
    <property type="match status" value="4"/>
</dbReference>
<dbReference type="InterPro" id="IPR002110">
    <property type="entry name" value="Ankyrin_rpt"/>
</dbReference>
<dbReference type="EMBL" id="JAQMWT010000029">
    <property type="protein sequence ID" value="KAJ8613433.1"/>
    <property type="molecule type" value="Genomic_DNA"/>
</dbReference>
<dbReference type="PRINTS" id="PR01415">
    <property type="entry name" value="ANKYRIN"/>
</dbReference>
<dbReference type="SUPFAM" id="SSF48403">
    <property type="entry name" value="Ankyrin repeat"/>
    <property type="match status" value="1"/>
</dbReference>
<evidence type="ECO:0000256" key="4">
    <source>
        <dbReference type="SAM" id="MobiDB-lite"/>
    </source>
</evidence>
<dbReference type="PANTHER" id="PTHR24171">
    <property type="entry name" value="ANKYRIN REPEAT DOMAIN-CONTAINING PROTEIN 39-RELATED"/>
    <property type="match status" value="1"/>
</dbReference>
<dbReference type="InterPro" id="IPR002048">
    <property type="entry name" value="EF_hand_dom"/>
</dbReference>
<feature type="repeat" description="ANK" evidence="3">
    <location>
        <begin position="1174"/>
        <end position="1209"/>
    </location>
</feature>
<dbReference type="Pfam" id="PF12796">
    <property type="entry name" value="Ank_2"/>
    <property type="match status" value="3"/>
</dbReference>
<evidence type="ECO:0000313" key="7">
    <source>
        <dbReference type="Proteomes" id="UP001230188"/>
    </source>
</evidence>
<dbReference type="SMART" id="SM00248">
    <property type="entry name" value="ANK"/>
    <property type="match status" value="8"/>
</dbReference>
<dbReference type="Proteomes" id="UP001230188">
    <property type="component" value="Unassembled WGS sequence"/>
</dbReference>
<feature type="compositionally biased region" description="Basic and acidic residues" evidence="4">
    <location>
        <begin position="758"/>
        <end position="768"/>
    </location>
</feature>
<feature type="region of interest" description="Disordered" evidence="4">
    <location>
        <begin position="194"/>
        <end position="247"/>
    </location>
</feature>
<feature type="compositionally biased region" description="Basic and acidic residues" evidence="4">
    <location>
        <begin position="194"/>
        <end position="205"/>
    </location>
</feature>
<feature type="region of interest" description="Disordered" evidence="4">
    <location>
        <begin position="406"/>
        <end position="427"/>
    </location>
</feature>
<feature type="compositionally biased region" description="Basic residues" evidence="4">
    <location>
        <begin position="783"/>
        <end position="793"/>
    </location>
</feature>
<feature type="domain" description="EF-hand" evidence="5">
    <location>
        <begin position="637"/>
        <end position="672"/>
    </location>
</feature>
<feature type="region of interest" description="Disordered" evidence="4">
    <location>
        <begin position="720"/>
        <end position="793"/>
    </location>
</feature>
<accession>A0AAD7UNN1</accession>
<feature type="region of interest" description="Disordered" evidence="4">
    <location>
        <begin position="1205"/>
        <end position="1242"/>
    </location>
</feature>
<name>A0AAD7UNN1_9STRA</name>
<dbReference type="Pfam" id="PF00023">
    <property type="entry name" value="Ank"/>
    <property type="match status" value="2"/>
</dbReference>
<feature type="repeat" description="ANK" evidence="3">
    <location>
        <begin position="1571"/>
        <end position="1603"/>
    </location>
</feature>
<feature type="repeat" description="ANK" evidence="3">
    <location>
        <begin position="1268"/>
        <end position="1300"/>
    </location>
</feature>
<feature type="compositionally biased region" description="Low complexity" evidence="4">
    <location>
        <begin position="1489"/>
        <end position="1498"/>
    </location>
</feature>
<evidence type="ECO:0000313" key="6">
    <source>
        <dbReference type="EMBL" id="KAJ8613433.1"/>
    </source>
</evidence>